<sequence>MEISTRSKDAGSTERMAQKRKVPSPSHSSNGHSPAETSPFPVKKKKRPGAVSSSKDQVSSTPAKWE</sequence>
<evidence type="ECO:0000313" key="2">
    <source>
        <dbReference type="EMBL" id="MED6275849.1"/>
    </source>
</evidence>
<proteinExistence type="predicted"/>
<reference evidence="2 3" key="1">
    <citation type="submission" date="2021-06" db="EMBL/GenBank/DDBJ databases">
        <authorList>
            <person name="Palmer J.M."/>
        </authorList>
    </citation>
    <scope>NUCLEOTIDE SEQUENCE [LARGE SCALE GENOMIC DNA]</scope>
    <source>
        <strain evidence="2 3">CL_MEX2019</strain>
        <tissue evidence="2">Muscle</tissue>
    </source>
</reference>
<dbReference type="GO" id="GO:0016301">
    <property type="term" value="F:kinase activity"/>
    <property type="evidence" value="ECO:0007669"/>
    <property type="project" value="UniProtKB-KW"/>
</dbReference>
<feature type="region of interest" description="Disordered" evidence="1">
    <location>
        <begin position="1"/>
        <end position="66"/>
    </location>
</feature>
<evidence type="ECO:0000256" key="1">
    <source>
        <dbReference type="SAM" id="MobiDB-lite"/>
    </source>
</evidence>
<feature type="compositionally biased region" description="Polar residues" evidence="1">
    <location>
        <begin position="51"/>
        <end position="66"/>
    </location>
</feature>
<evidence type="ECO:0000313" key="3">
    <source>
        <dbReference type="Proteomes" id="UP001352852"/>
    </source>
</evidence>
<feature type="compositionally biased region" description="Basic and acidic residues" evidence="1">
    <location>
        <begin position="1"/>
        <end position="12"/>
    </location>
</feature>
<dbReference type="Proteomes" id="UP001352852">
    <property type="component" value="Unassembled WGS sequence"/>
</dbReference>
<keyword evidence="3" id="KW-1185">Reference proteome</keyword>
<dbReference type="EMBL" id="JAHUTJ010029282">
    <property type="protein sequence ID" value="MED6275849.1"/>
    <property type="molecule type" value="Genomic_DNA"/>
</dbReference>
<accession>A0ABU7DNJ0</accession>
<comment type="caution">
    <text evidence="2">The sequence shown here is derived from an EMBL/GenBank/DDBJ whole genome shotgun (WGS) entry which is preliminary data.</text>
</comment>
<keyword evidence="2" id="KW-0808">Transferase</keyword>
<name>A0ABU7DNJ0_9TELE</name>
<feature type="compositionally biased region" description="Low complexity" evidence="1">
    <location>
        <begin position="23"/>
        <end position="34"/>
    </location>
</feature>
<protein>
    <submittedName>
        <fullName evidence="2">Protein kinase C-binding protein 1</fullName>
    </submittedName>
</protein>
<gene>
    <name evidence="2" type="primary">ZMYND8_2</name>
    <name evidence="2" type="ORF">CHARACLAT_030698</name>
</gene>
<keyword evidence="2" id="KW-0418">Kinase</keyword>
<organism evidence="2 3">
    <name type="scientific">Characodon lateralis</name>
    <dbReference type="NCBI Taxonomy" id="208331"/>
    <lineage>
        <taxon>Eukaryota</taxon>
        <taxon>Metazoa</taxon>
        <taxon>Chordata</taxon>
        <taxon>Craniata</taxon>
        <taxon>Vertebrata</taxon>
        <taxon>Euteleostomi</taxon>
        <taxon>Actinopterygii</taxon>
        <taxon>Neopterygii</taxon>
        <taxon>Teleostei</taxon>
        <taxon>Neoteleostei</taxon>
        <taxon>Acanthomorphata</taxon>
        <taxon>Ovalentaria</taxon>
        <taxon>Atherinomorphae</taxon>
        <taxon>Cyprinodontiformes</taxon>
        <taxon>Goodeidae</taxon>
        <taxon>Characodon</taxon>
    </lineage>
</organism>